<dbReference type="InterPro" id="IPR014710">
    <property type="entry name" value="RmlC-like_jellyroll"/>
</dbReference>
<sequence length="397" mass="41907">MTLGPLKLTPLHVEKPWGGRALSRLFGRTLSEGACIGESWEVSDRPEAQSLVAEGPQKGRALEDLRRTFGEALIGTLASAVSPGRFPLLIKWIDARELLSVQVHPDDGAARALGEPDPGKTEAWIVADAEPGARMVYGLRERMTGEAVRAAAAAGGIEPHLGWVAAQPGDCFMVPPGAVHALGAGIVVYEVQQNSNITYRLWDWGRTGADGRPRDLHLDRAASVLDGGFGPQGPVPPVRIALDGGSRRYAVACSHFAVEILEVRPGGSIADRCDGRSFHALTVWEGNGEIIPHPPPAPSLSVYGERAVGRDLMGATGGVGGNNGLSPWSGEGEVVSRLTPLSAGDTVLVPACAGDYRLTSAPGLRVIKSCVPDLDADVVAPLRRAGVPEEDIRRILR</sequence>
<dbReference type="InterPro" id="IPR051804">
    <property type="entry name" value="Carb_Metab_Reg_Kinase/Isom"/>
</dbReference>
<dbReference type="PANTHER" id="PTHR42742:SF3">
    <property type="entry name" value="FRUCTOKINASE"/>
    <property type="match status" value="1"/>
</dbReference>
<dbReference type="PANTHER" id="PTHR42742">
    <property type="entry name" value="TRANSCRIPTIONAL REPRESSOR MPRA"/>
    <property type="match status" value="1"/>
</dbReference>
<dbReference type="AlphaFoldDB" id="A0A1F6CLU7"/>
<keyword evidence="1" id="KW-0479">Metal-binding</keyword>
<comment type="caution">
    <text evidence="4">The sequence shown here is derived from an EMBL/GenBank/DDBJ whole genome shotgun (WGS) entry which is preliminary data.</text>
</comment>
<dbReference type="GO" id="GO:0008270">
    <property type="term" value="F:zinc ion binding"/>
    <property type="evidence" value="ECO:0007669"/>
    <property type="project" value="InterPro"/>
</dbReference>
<dbReference type="Pfam" id="PF20511">
    <property type="entry name" value="PMI_typeI_cat"/>
    <property type="match status" value="1"/>
</dbReference>
<reference evidence="4 5" key="1">
    <citation type="journal article" date="2016" name="Nat. Commun.">
        <title>Thousands of microbial genomes shed light on interconnected biogeochemical processes in an aquifer system.</title>
        <authorList>
            <person name="Anantharaman K."/>
            <person name="Brown C.T."/>
            <person name="Hug L.A."/>
            <person name="Sharon I."/>
            <person name="Castelle C.J."/>
            <person name="Probst A.J."/>
            <person name="Thomas B.C."/>
            <person name="Singh A."/>
            <person name="Wilkins M.J."/>
            <person name="Karaoz U."/>
            <person name="Brodie E.L."/>
            <person name="Williams K.H."/>
            <person name="Hubbard S.S."/>
            <person name="Banfield J.F."/>
        </authorList>
    </citation>
    <scope>NUCLEOTIDE SEQUENCE [LARGE SCALE GENOMIC DNA]</scope>
    <source>
        <strain evidence="5">RIFCSPLOWO2_12_FULL_64_10</strain>
    </source>
</reference>
<organism evidence="4 5">
    <name type="scientific">Handelsmanbacteria sp. (strain RIFCSPLOWO2_12_FULL_64_10)</name>
    <dbReference type="NCBI Taxonomy" id="1817868"/>
    <lineage>
        <taxon>Bacteria</taxon>
        <taxon>Candidatus Handelsmaniibacteriota</taxon>
    </lineage>
</organism>
<dbReference type="SUPFAM" id="SSF51182">
    <property type="entry name" value="RmlC-like cupins"/>
    <property type="match status" value="1"/>
</dbReference>
<name>A0A1F6CLU7_HANXR</name>
<evidence type="ECO:0000256" key="2">
    <source>
        <dbReference type="ARBA" id="ARBA00022833"/>
    </source>
</evidence>
<dbReference type="Proteomes" id="UP000178606">
    <property type="component" value="Unassembled WGS sequence"/>
</dbReference>
<dbReference type="CDD" id="cd07010">
    <property type="entry name" value="cupin_PMI_type_I_N_bac"/>
    <property type="match status" value="1"/>
</dbReference>
<feature type="domain" description="Phosphomannose isomerase type I catalytic" evidence="3">
    <location>
        <begin position="7"/>
        <end position="118"/>
    </location>
</feature>
<proteinExistence type="predicted"/>
<dbReference type="InterPro" id="IPR011051">
    <property type="entry name" value="RmlC_Cupin_sf"/>
</dbReference>
<evidence type="ECO:0000256" key="1">
    <source>
        <dbReference type="ARBA" id="ARBA00022723"/>
    </source>
</evidence>
<keyword evidence="2" id="KW-0862">Zinc</keyword>
<dbReference type="Gene3D" id="2.60.120.10">
    <property type="entry name" value="Jelly Rolls"/>
    <property type="match status" value="2"/>
</dbReference>
<protein>
    <recommendedName>
        <fullName evidence="3">Phosphomannose isomerase type I catalytic domain-containing protein</fullName>
    </recommendedName>
</protein>
<evidence type="ECO:0000313" key="5">
    <source>
        <dbReference type="Proteomes" id="UP000178606"/>
    </source>
</evidence>
<dbReference type="InterPro" id="IPR046457">
    <property type="entry name" value="PMI_typeI_cat"/>
</dbReference>
<evidence type="ECO:0000313" key="4">
    <source>
        <dbReference type="EMBL" id="OGG50206.1"/>
    </source>
</evidence>
<evidence type="ECO:0000259" key="3">
    <source>
        <dbReference type="Pfam" id="PF20511"/>
    </source>
</evidence>
<dbReference type="GO" id="GO:0004476">
    <property type="term" value="F:mannose-6-phosphate isomerase activity"/>
    <property type="evidence" value="ECO:0007669"/>
    <property type="project" value="InterPro"/>
</dbReference>
<gene>
    <name evidence="4" type="ORF">A3F84_26260</name>
</gene>
<accession>A0A1F6CLU7</accession>
<dbReference type="EMBL" id="MFKF01000211">
    <property type="protein sequence ID" value="OGG50206.1"/>
    <property type="molecule type" value="Genomic_DNA"/>
</dbReference>